<gene>
    <name evidence="3" type="ORF">D3874_22010</name>
</gene>
<dbReference type="PRINTS" id="PR00111">
    <property type="entry name" value="ABHYDROLASE"/>
</dbReference>
<organism evidence="3 4">
    <name type="scientific">Oleomonas cavernae</name>
    <dbReference type="NCBI Taxonomy" id="2320859"/>
    <lineage>
        <taxon>Bacteria</taxon>
        <taxon>Pseudomonadati</taxon>
        <taxon>Pseudomonadota</taxon>
        <taxon>Alphaproteobacteria</taxon>
        <taxon>Acetobacterales</taxon>
        <taxon>Acetobacteraceae</taxon>
        <taxon>Oleomonas</taxon>
    </lineage>
</organism>
<protein>
    <submittedName>
        <fullName evidence="3">Alpha/beta fold hydrolase</fullName>
    </submittedName>
</protein>
<dbReference type="Pfam" id="PF00561">
    <property type="entry name" value="Abhydrolase_1"/>
    <property type="match status" value="1"/>
</dbReference>
<evidence type="ECO:0000313" key="3">
    <source>
        <dbReference type="EMBL" id="RJF89317.1"/>
    </source>
</evidence>
<sequence length="330" mass="34950">MASGLVWLSVVAVVVVAVWGALFLVTLLVVWRVRRTMPPSGNFIEIAGHTIHYTDEGRGPTLLLIHGLGGQIGNFAYLVDRLKAKYRVVALDRPGNGYSTKPASASSGIASQAQIIAQFIEKLDLDRPLVVGHSLGGAVALALVVNHAELVSGAALLAPLSQQVAGPPDAFKAMAIRSSWRRRLMAWTVAVPGSILNGARIGNMIFAPEAIPADFVSRTRGLLSLRPAAFYGASSDLVAAPDDLPDLVTQYGSITLPIGILFGAGDRILDALVHGKHLAATIPGAIFEMVEGAGHMIPVTLPKQASDFIKRISDMALSANRLREIQSHVV</sequence>
<evidence type="ECO:0000259" key="2">
    <source>
        <dbReference type="Pfam" id="PF00561"/>
    </source>
</evidence>
<dbReference type="Proteomes" id="UP000284605">
    <property type="component" value="Unassembled WGS sequence"/>
</dbReference>
<dbReference type="PANTHER" id="PTHR43798">
    <property type="entry name" value="MONOACYLGLYCEROL LIPASE"/>
    <property type="match status" value="1"/>
</dbReference>
<dbReference type="Gene3D" id="3.40.50.1820">
    <property type="entry name" value="alpha/beta hydrolase"/>
    <property type="match status" value="1"/>
</dbReference>
<dbReference type="RefSeq" id="WP_119780960.1">
    <property type="nucleotide sequence ID" value="NZ_QYUK01000011.1"/>
</dbReference>
<proteinExistence type="predicted"/>
<feature type="domain" description="AB hydrolase-1" evidence="2">
    <location>
        <begin position="60"/>
        <end position="297"/>
    </location>
</feature>
<keyword evidence="3" id="KW-0378">Hydrolase</keyword>
<reference evidence="3 4" key="1">
    <citation type="submission" date="2018-09" db="EMBL/GenBank/DDBJ databases">
        <authorList>
            <person name="Zhu H."/>
        </authorList>
    </citation>
    <scope>NUCLEOTIDE SEQUENCE [LARGE SCALE GENOMIC DNA]</scope>
    <source>
        <strain evidence="3 4">K1W22B-8</strain>
    </source>
</reference>
<accession>A0A418WH04</accession>
<dbReference type="SUPFAM" id="SSF53474">
    <property type="entry name" value="alpha/beta-Hydrolases"/>
    <property type="match status" value="1"/>
</dbReference>
<evidence type="ECO:0000313" key="4">
    <source>
        <dbReference type="Proteomes" id="UP000284605"/>
    </source>
</evidence>
<keyword evidence="1" id="KW-0472">Membrane</keyword>
<dbReference type="EMBL" id="QYUK01000011">
    <property type="protein sequence ID" value="RJF89317.1"/>
    <property type="molecule type" value="Genomic_DNA"/>
</dbReference>
<dbReference type="InterPro" id="IPR000073">
    <property type="entry name" value="AB_hydrolase_1"/>
</dbReference>
<feature type="transmembrane region" description="Helical" evidence="1">
    <location>
        <begin position="6"/>
        <end position="31"/>
    </location>
</feature>
<dbReference type="GO" id="GO:0016787">
    <property type="term" value="F:hydrolase activity"/>
    <property type="evidence" value="ECO:0007669"/>
    <property type="project" value="UniProtKB-KW"/>
</dbReference>
<dbReference type="InterPro" id="IPR050266">
    <property type="entry name" value="AB_hydrolase_sf"/>
</dbReference>
<keyword evidence="1" id="KW-0812">Transmembrane</keyword>
<evidence type="ECO:0000256" key="1">
    <source>
        <dbReference type="SAM" id="Phobius"/>
    </source>
</evidence>
<dbReference type="AlphaFoldDB" id="A0A418WH04"/>
<keyword evidence="1" id="KW-1133">Transmembrane helix</keyword>
<keyword evidence="4" id="KW-1185">Reference proteome</keyword>
<dbReference type="InterPro" id="IPR029058">
    <property type="entry name" value="AB_hydrolase_fold"/>
</dbReference>
<comment type="caution">
    <text evidence="3">The sequence shown here is derived from an EMBL/GenBank/DDBJ whole genome shotgun (WGS) entry which is preliminary data.</text>
</comment>
<name>A0A418WH04_9PROT</name>
<dbReference type="OrthoDB" id="9815441at2"/>